<dbReference type="SUPFAM" id="SSF74788">
    <property type="entry name" value="Cullin repeat-like"/>
    <property type="match status" value="1"/>
</dbReference>
<dbReference type="PANTHER" id="PTHR21426:SF12">
    <property type="entry name" value="EXOCYST COMPLEX COMPONENT 8"/>
    <property type="match status" value="1"/>
</dbReference>
<keyword evidence="4" id="KW-0653">Protein transport</keyword>
<dbReference type="Pfam" id="PF25345">
    <property type="entry name" value="PH_EXO84"/>
    <property type="match status" value="1"/>
</dbReference>
<dbReference type="SUPFAM" id="SSF50729">
    <property type="entry name" value="PH domain-like"/>
    <property type="match status" value="1"/>
</dbReference>
<dbReference type="GO" id="GO:0006893">
    <property type="term" value="P:Golgi to plasma membrane transport"/>
    <property type="evidence" value="ECO:0007669"/>
    <property type="project" value="TreeGrafter"/>
</dbReference>
<feature type="region of interest" description="Disordered" evidence="5">
    <location>
        <begin position="273"/>
        <end position="295"/>
    </location>
</feature>
<comment type="similarity">
    <text evidence="1">Belongs to the EXO84 family.</text>
</comment>
<dbReference type="Gene3D" id="2.30.29.30">
    <property type="entry name" value="Pleckstrin-homology domain (PH domain)/Phosphotyrosine-binding domain (PTB)"/>
    <property type="match status" value="1"/>
</dbReference>
<dbReference type="InterPro" id="IPR042560">
    <property type="entry name" value="Exo84_C_2"/>
</dbReference>
<evidence type="ECO:0000256" key="4">
    <source>
        <dbReference type="ARBA" id="ARBA00022927"/>
    </source>
</evidence>
<evidence type="ECO:0000259" key="6">
    <source>
        <dbReference type="Pfam" id="PF16528"/>
    </source>
</evidence>
<dbReference type="GO" id="GO:0006887">
    <property type="term" value="P:exocytosis"/>
    <property type="evidence" value="ECO:0007669"/>
    <property type="project" value="UniProtKB-KW"/>
</dbReference>
<dbReference type="Pfam" id="PF16528">
    <property type="entry name" value="Exo84_C"/>
    <property type="match status" value="1"/>
</dbReference>
<keyword evidence="2" id="KW-0813">Transport</keyword>
<dbReference type="GO" id="GO:0000145">
    <property type="term" value="C:exocyst"/>
    <property type="evidence" value="ECO:0007669"/>
    <property type="project" value="InterPro"/>
</dbReference>
<evidence type="ECO:0000256" key="1">
    <source>
        <dbReference type="ARBA" id="ARBA00007210"/>
    </source>
</evidence>
<gene>
    <name evidence="7" type="primary">Exoc8</name>
</gene>
<dbReference type="InterPro" id="IPR032403">
    <property type="entry name" value="Exo84_C"/>
</dbReference>
<evidence type="ECO:0000256" key="3">
    <source>
        <dbReference type="ARBA" id="ARBA00022483"/>
    </source>
</evidence>
<feature type="region of interest" description="Disordered" evidence="5">
    <location>
        <begin position="1"/>
        <end position="43"/>
    </location>
</feature>
<dbReference type="Gene3D" id="1.20.58.1210">
    <property type="entry name" value="Exo84p, N-terminal helical domain"/>
    <property type="match status" value="1"/>
</dbReference>
<feature type="compositionally biased region" description="Basic and acidic residues" evidence="5">
    <location>
        <begin position="115"/>
        <end position="130"/>
    </location>
</feature>
<organism evidence="7">
    <name type="scientific">Phallusia mammillata</name>
    <dbReference type="NCBI Taxonomy" id="59560"/>
    <lineage>
        <taxon>Eukaryota</taxon>
        <taxon>Metazoa</taxon>
        <taxon>Chordata</taxon>
        <taxon>Tunicata</taxon>
        <taxon>Ascidiacea</taxon>
        <taxon>Phlebobranchia</taxon>
        <taxon>Ascidiidae</taxon>
        <taxon>Phallusia</taxon>
    </lineage>
</organism>
<feature type="compositionally biased region" description="Polar residues" evidence="5">
    <location>
        <begin position="282"/>
        <end position="295"/>
    </location>
</feature>
<evidence type="ECO:0000256" key="2">
    <source>
        <dbReference type="ARBA" id="ARBA00022448"/>
    </source>
</evidence>
<dbReference type="AlphaFoldDB" id="A0A6F9DCT7"/>
<evidence type="ECO:0000313" key="7">
    <source>
        <dbReference type="EMBL" id="CAB3243998.1"/>
    </source>
</evidence>
<feature type="region of interest" description="Disordered" evidence="5">
    <location>
        <begin position="110"/>
        <end position="130"/>
    </location>
</feature>
<dbReference type="EMBL" id="LR784968">
    <property type="protein sequence ID" value="CAB3243998.1"/>
    <property type="molecule type" value="mRNA"/>
</dbReference>
<reference evidence="7" key="1">
    <citation type="submission" date="2020-04" db="EMBL/GenBank/DDBJ databases">
        <authorList>
            <person name="Neveu A P."/>
        </authorList>
    </citation>
    <scope>NUCLEOTIDE SEQUENCE</scope>
    <source>
        <tissue evidence="7">Whole embryo</tissue>
    </source>
</reference>
<keyword evidence="3" id="KW-0268">Exocytosis</keyword>
<dbReference type="InterPro" id="IPR042561">
    <property type="entry name" value="Exo84_C_1"/>
</dbReference>
<dbReference type="PANTHER" id="PTHR21426">
    <property type="entry name" value="EXOCYST COMPLEX COMPONENT 8"/>
    <property type="match status" value="1"/>
</dbReference>
<dbReference type="Pfam" id="PF08700">
    <property type="entry name" value="VPS51_Exo84_N"/>
    <property type="match status" value="1"/>
</dbReference>
<dbReference type="CDD" id="cd01226">
    <property type="entry name" value="PH_RalBD_exo84"/>
    <property type="match status" value="1"/>
</dbReference>
<dbReference type="InterPro" id="IPR033961">
    <property type="entry name" value="Exo84"/>
</dbReference>
<feature type="domain" description="Exocyst component Exo84 C-terminal" evidence="6">
    <location>
        <begin position="334"/>
        <end position="539"/>
    </location>
</feature>
<proteinExistence type="evidence at transcript level"/>
<dbReference type="GO" id="GO:0015031">
    <property type="term" value="P:protein transport"/>
    <property type="evidence" value="ECO:0007669"/>
    <property type="project" value="UniProtKB-KW"/>
</dbReference>
<protein>
    <submittedName>
        <fullName evidence="7">Exocyst complex component 8-like</fullName>
    </submittedName>
</protein>
<sequence length="717" mass="81617">MADPPKAATKASTSLAKNLSSRNFDPEKFANSISAHSDGDKDLQENRARVQALGEETAQILKKQVYHNYQLFIDTAKEISYLEGEMFQLNHILTEQKNLMEVMTTIFTTKGQTESSHEDDNKKKLADKEHEQRKVMSALVGKIEGSNNILEMPGRYLVHDGDVVELDTDSFNPIGKIHMFLFNDCVMVTTWASTRRGNAVAGKYKFQLVWEIDTLAMVNARDVGRKKIPARTVKNAFKVLIFPDSRMFQCESAKEKREWLEIVDATKRKHLSEKEKKKELMSATSPNPLSPSRTTNPFTEFETELTEAVNIDSHSQATPEKVAVLHDERLSADWLHEMPEDLDVFIAQRNFEQAVNLILESKTYLSNISDCPLKTDFEQKLINRRQQLVEVLSRELRSSPDRSLRGGPRVIRRPVVLLIQLEESTKACHLFLNNRTSAVAFAVRQLRTEGSLPLYISKLCKVFFNNLEETAREFQLSFKETSGCYSSFVVWAQEELTSFVDTFSQQVFGRNADVTEVAECVQNAEAHCEKLHCLGLDLDFLLNNLLLPHIQAAIGDHKQKIIDATKLRNSEETWRPTNMVTPQATDKMIDEMTVLGLKSFMDYCYDSCFIRLTGSTLAFSKAILTHVDSAMKMLLPELQKPVLDGIAEVVLLYTDFTSGCLRCETERQDKAKLIRENARFLAESLLPLVEQKIQKKIRQSPKKLIEVRQSFLKEVTG</sequence>
<dbReference type="InterPro" id="IPR016159">
    <property type="entry name" value="Cullin_repeat-like_dom_sf"/>
</dbReference>
<feature type="compositionally biased region" description="Low complexity" evidence="5">
    <location>
        <begin position="1"/>
        <end position="17"/>
    </location>
</feature>
<dbReference type="InterPro" id="IPR011993">
    <property type="entry name" value="PH-like_dom_sf"/>
</dbReference>
<dbReference type="Gene3D" id="1.20.58.1220">
    <property type="entry name" value="Exo84p, C-terminal helical domain"/>
    <property type="match status" value="1"/>
</dbReference>
<name>A0A6F9DCT7_9ASCI</name>
<accession>A0A6F9DCT7</accession>
<evidence type="ECO:0000256" key="5">
    <source>
        <dbReference type="SAM" id="MobiDB-lite"/>
    </source>
</evidence>